<evidence type="ECO:0000256" key="5">
    <source>
        <dbReference type="ARBA" id="ARBA00048391"/>
    </source>
</evidence>
<dbReference type="Pfam" id="PF05175">
    <property type="entry name" value="MTS"/>
    <property type="match status" value="1"/>
</dbReference>
<dbReference type="PANTHER" id="PTHR18895:SF74">
    <property type="entry name" value="MTRF1L RELEASE FACTOR GLUTAMINE METHYLTRANSFERASE"/>
    <property type="match status" value="1"/>
</dbReference>
<dbReference type="NCBIfam" id="TIGR03704">
    <property type="entry name" value="PrmC_rel_meth"/>
    <property type="match status" value="1"/>
</dbReference>
<evidence type="ECO:0000313" key="7">
    <source>
        <dbReference type="EMBL" id="MBM9475808.1"/>
    </source>
</evidence>
<dbReference type="Proteomes" id="UP000663801">
    <property type="component" value="Unassembled WGS sequence"/>
</dbReference>
<dbReference type="GO" id="GO:0102559">
    <property type="term" value="F:peptide chain release factor N(5)-glutamine methyltransferase activity"/>
    <property type="evidence" value="ECO:0007669"/>
    <property type="project" value="UniProtKB-EC"/>
</dbReference>
<dbReference type="RefSeq" id="WP_205255894.1">
    <property type="nucleotide sequence ID" value="NZ_BAAAPV010000002.1"/>
</dbReference>
<dbReference type="InterPro" id="IPR050320">
    <property type="entry name" value="N5-glutamine_MTase"/>
</dbReference>
<dbReference type="PANTHER" id="PTHR18895">
    <property type="entry name" value="HEMK METHYLTRANSFERASE"/>
    <property type="match status" value="1"/>
</dbReference>
<dbReference type="AlphaFoldDB" id="A0A938YMJ3"/>
<evidence type="ECO:0000259" key="6">
    <source>
        <dbReference type="Pfam" id="PF05175"/>
    </source>
</evidence>
<name>A0A938YMJ3_9ACTN</name>
<dbReference type="InterPro" id="IPR029063">
    <property type="entry name" value="SAM-dependent_MTases_sf"/>
</dbReference>
<proteinExistence type="predicted"/>
<dbReference type="NCBIfam" id="TIGR00536">
    <property type="entry name" value="hemK_fam"/>
    <property type="match status" value="1"/>
</dbReference>
<sequence>MDDHGMQVDAAVVATLRRAGCVFAEDEAALLVAEATSDGQLTEWVARRVDGEPLECILGWTAFCGMRIAVTAGVFVPRRRTEFLVERAVALVGPGAAVVDLCCGSGAVAAGIARQVESLVLFAVDLDPTAIACAERNLAGIGTALLGDLDDPLPRDLLGRVDVIVANAPYVPTGAIASMPPEARDHEARIALDGGSDGVDVHRRVAALAPRWLIPGGYLLVETSDRQADLTVQACVAAGLTAVVGRSDDIGATVVIARARLQS</sequence>
<comment type="catalytic activity">
    <reaction evidence="5">
        <text>L-glutaminyl-[peptide chain release factor] + S-adenosyl-L-methionine = N(5)-methyl-L-glutaminyl-[peptide chain release factor] + S-adenosyl-L-homocysteine + H(+)</text>
        <dbReference type="Rhea" id="RHEA:42896"/>
        <dbReference type="Rhea" id="RHEA-COMP:10271"/>
        <dbReference type="Rhea" id="RHEA-COMP:10272"/>
        <dbReference type="ChEBI" id="CHEBI:15378"/>
        <dbReference type="ChEBI" id="CHEBI:30011"/>
        <dbReference type="ChEBI" id="CHEBI:57856"/>
        <dbReference type="ChEBI" id="CHEBI:59789"/>
        <dbReference type="ChEBI" id="CHEBI:61891"/>
        <dbReference type="EC" id="2.1.1.297"/>
    </reaction>
</comment>
<evidence type="ECO:0000256" key="3">
    <source>
        <dbReference type="ARBA" id="ARBA00022679"/>
    </source>
</evidence>
<dbReference type="CDD" id="cd02440">
    <property type="entry name" value="AdoMet_MTases"/>
    <property type="match status" value="1"/>
</dbReference>
<gene>
    <name evidence="7" type="ORF">JL107_05055</name>
</gene>
<keyword evidence="2" id="KW-0489">Methyltransferase</keyword>
<dbReference type="InterPro" id="IPR007848">
    <property type="entry name" value="Small_mtfrase_dom"/>
</dbReference>
<organism evidence="7 8">
    <name type="scientific">Nakamurella flavida</name>
    <dbReference type="NCBI Taxonomy" id="363630"/>
    <lineage>
        <taxon>Bacteria</taxon>
        <taxon>Bacillati</taxon>
        <taxon>Actinomycetota</taxon>
        <taxon>Actinomycetes</taxon>
        <taxon>Nakamurellales</taxon>
        <taxon>Nakamurellaceae</taxon>
        <taxon>Nakamurella</taxon>
    </lineage>
</organism>
<evidence type="ECO:0000313" key="8">
    <source>
        <dbReference type="Proteomes" id="UP000663801"/>
    </source>
</evidence>
<keyword evidence="8" id="KW-1185">Reference proteome</keyword>
<dbReference type="InterPro" id="IPR004556">
    <property type="entry name" value="HemK-like"/>
</dbReference>
<reference evidence="7" key="1">
    <citation type="submission" date="2021-01" db="EMBL/GenBank/DDBJ databases">
        <title>KCTC 19127 draft genome.</title>
        <authorList>
            <person name="An D."/>
        </authorList>
    </citation>
    <scope>NUCLEOTIDE SEQUENCE</scope>
    <source>
        <strain evidence="7">KCTC 19127</strain>
    </source>
</reference>
<dbReference type="Gene3D" id="3.40.50.150">
    <property type="entry name" value="Vaccinia Virus protein VP39"/>
    <property type="match status" value="1"/>
</dbReference>
<evidence type="ECO:0000256" key="1">
    <source>
        <dbReference type="ARBA" id="ARBA00012771"/>
    </source>
</evidence>
<dbReference type="InterPro" id="IPR022446">
    <property type="entry name" value="MeTrfrase_put"/>
</dbReference>
<keyword evidence="3" id="KW-0808">Transferase</keyword>
<accession>A0A938YMJ3</accession>
<dbReference type="EC" id="2.1.1.297" evidence="1"/>
<comment type="caution">
    <text evidence="7">The sequence shown here is derived from an EMBL/GenBank/DDBJ whole genome shotgun (WGS) entry which is preliminary data.</text>
</comment>
<feature type="domain" description="Methyltransferase small" evidence="6">
    <location>
        <begin position="81"/>
        <end position="171"/>
    </location>
</feature>
<protein>
    <recommendedName>
        <fullName evidence="1">peptide chain release factor N(5)-glutamine methyltransferase</fullName>
        <ecNumber evidence="1">2.1.1.297</ecNumber>
    </recommendedName>
</protein>
<evidence type="ECO:0000256" key="4">
    <source>
        <dbReference type="ARBA" id="ARBA00022691"/>
    </source>
</evidence>
<dbReference type="EMBL" id="JAERWL010000005">
    <property type="protein sequence ID" value="MBM9475808.1"/>
    <property type="molecule type" value="Genomic_DNA"/>
</dbReference>
<dbReference type="SUPFAM" id="SSF53335">
    <property type="entry name" value="S-adenosyl-L-methionine-dependent methyltransferases"/>
    <property type="match status" value="1"/>
</dbReference>
<evidence type="ECO:0000256" key="2">
    <source>
        <dbReference type="ARBA" id="ARBA00022603"/>
    </source>
</evidence>
<dbReference type="GO" id="GO:0032259">
    <property type="term" value="P:methylation"/>
    <property type="evidence" value="ECO:0007669"/>
    <property type="project" value="UniProtKB-KW"/>
</dbReference>
<keyword evidence="4" id="KW-0949">S-adenosyl-L-methionine</keyword>